<dbReference type="EMBL" id="CP053825">
    <property type="protein sequence ID" value="QKF79715.1"/>
    <property type="molecule type" value="Genomic_DNA"/>
</dbReference>
<organism evidence="1 2">
    <name type="scientific">Campylobacter armoricus</name>
    <dbReference type="NCBI Taxonomy" id="2505970"/>
    <lineage>
        <taxon>Bacteria</taxon>
        <taxon>Pseudomonadati</taxon>
        <taxon>Campylobacterota</taxon>
        <taxon>Epsilonproteobacteria</taxon>
        <taxon>Campylobacterales</taxon>
        <taxon>Campylobacteraceae</taxon>
        <taxon>Campylobacter</taxon>
    </lineage>
</organism>
<keyword evidence="2" id="KW-1185">Reference proteome</keyword>
<reference evidence="1 2" key="1">
    <citation type="submission" date="2020-05" db="EMBL/GenBank/DDBJ databases">
        <title>Complete genome sequencing of Campylobacter and Arcobacter type strains.</title>
        <authorList>
            <person name="Miller W.G."/>
            <person name="Yee E."/>
        </authorList>
    </citation>
    <scope>NUCLEOTIDE SEQUENCE [LARGE SCALE GENOMIC DNA]</scope>
    <source>
        <strain evidence="1 2">CCUG 73571</strain>
    </source>
</reference>
<dbReference type="Proteomes" id="UP000509246">
    <property type="component" value="Chromosome"/>
</dbReference>
<proteinExistence type="predicted"/>
<dbReference type="GeneID" id="56586540"/>
<evidence type="ECO:0008006" key="3">
    <source>
        <dbReference type="Google" id="ProtNLM"/>
    </source>
</evidence>
<accession>A0A7L5HKK7</accession>
<gene>
    <name evidence="1" type="ORF">CARM_0802</name>
</gene>
<evidence type="ECO:0000313" key="1">
    <source>
        <dbReference type="EMBL" id="QKF79715.1"/>
    </source>
</evidence>
<sequence>MFFMKKKKTPKFPKKDISYQQNIGFENDFAQEKRLYDFKENMKKLSKDENSAMILAKQLSRLIQKS</sequence>
<dbReference type="AlphaFoldDB" id="A0A7L5HKK7"/>
<name>A0A7L5HKK7_9BACT</name>
<dbReference type="RefSeq" id="WP_139425241.1">
    <property type="nucleotide sequence ID" value="NZ_CBCSFY010000002.1"/>
</dbReference>
<dbReference type="KEGG" id="carm:CARM_0802"/>
<protein>
    <recommendedName>
        <fullName evidence="3">Molybdenum cofactor biosynthesis protein</fullName>
    </recommendedName>
</protein>
<evidence type="ECO:0000313" key="2">
    <source>
        <dbReference type="Proteomes" id="UP000509246"/>
    </source>
</evidence>